<keyword evidence="4" id="KW-1185">Reference proteome</keyword>
<organism evidence="3 4">
    <name type="scientific">Falsochrobactrum tianjinense</name>
    <dbReference type="NCBI Taxonomy" id="2706015"/>
    <lineage>
        <taxon>Bacteria</taxon>
        <taxon>Pseudomonadati</taxon>
        <taxon>Pseudomonadota</taxon>
        <taxon>Alphaproteobacteria</taxon>
        <taxon>Hyphomicrobiales</taxon>
        <taxon>Brucellaceae</taxon>
        <taxon>Falsochrobactrum</taxon>
    </lineage>
</organism>
<sequence>MKRLVLAALAGLALSTSALAADTYVIDTEGAHASINFTAPHLGFSYIVGRFNTFEGQFIIDEANPANSSIEVKVNTKSIDTNMAARDNHLRAGDFLNADKFPEATFKSTSITVNGDKEATVAGDFTIRGVTFPVKIDAEMVGSGTDPWGKERMGFQGETSIKLSDFGVTGDFADLEVNLDLHVEGVKQ</sequence>
<dbReference type="RefSeq" id="WP_217677519.1">
    <property type="nucleotide sequence ID" value="NZ_JAHRVA010000003.1"/>
</dbReference>
<reference evidence="3 4" key="1">
    <citation type="submission" date="2021-06" db="EMBL/GenBank/DDBJ databases">
        <title>Falsochrobactrum tianjin sp.nov., a new petroleum-degrading bacteria isolated from oily soils.</title>
        <authorList>
            <person name="Chen G."/>
            <person name="Chen H."/>
            <person name="Tian J."/>
            <person name="Qing J."/>
            <person name="Zhong L."/>
            <person name="Ma W."/>
            <person name="Song Y."/>
            <person name="Cui X."/>
            <person name="Yan B."/>
        </authorList>
    </citation>
    <scope>NUCLEOTIDE SEQUENCE [LARGE SCALE GENOMIC DNA]</scope>
    <source>
        <strain evidence="3 4">TDYN1</strain>
    </source>
</reference>
<accession>A0A949PNW8</accession>
<gene>
    <name evidence="3" type="ORF">KUG47_08385</name>
</gene>
<name>A0A949PNW8_9HYPH</name>
<feature type="domain" description="Lipid/polyisoprenoid-binding YceI-like" evidence="2">
    <location>
        <begin position="23"/>
        <end position="186"/>
    </location>
</feature>
<dbReference type="Proteomes" id="UP000752297">
    <property type="component" value="Unassembled WGS sequence"/>
</dbReference>
<keyword evidence="1" id="KW-0732">Signal</keyword>
<protein>
    <submittedName>
        <fullName evidence="3">YceI family protein</fullName>
    </submittedName>
</protein>
<evidence type="ECO:0000259" key="2">
    <source>
        <dbReference type="SMART" id="SM00867"/>
    </source>
</evidence>
<dbReference type="Pfam" id="PF04264">
    <property type="entry name" value="YceI"/>
    <property type="match status" value="1"/>
</dbReference>
<evidence type="ECO:0000256" key="1">
    <source>
        <dbReference type="SAM" id="SignalP"/>
    </source>
</evidence>
<evidence type="ECO:0000313" key="4">
    <source>
        <dbReference type="Proteomes" id="UP000752297"/>
    </source>
</evidence>
<dbReference type="NCBIfam" id="NF002994">
    <property type="entry name" value="PRK03757.1"/>
    <property type="match status" value="1"/>
</dbReference>
<dbReference type="SMART" id="SM00867">
    <property type="entry name" value="YceI"/>
    <property type="match status" value="1"/>
</dbReference>
<comment type="caution">
    <text evidence="3">The sequence shown here is derived from an EMBL/GenBank/DDBJ whole genome shotgun (WGS) entry which is preliminary data.</text>
</comment>
<feature type="chain" id="PRO_5037073740" evidence="1">
    <location>
        <begin position="21"/>
        <end position="188"/>
    </location>
</feature>
<dbReference type="AlphaFoldDB" id="A0A949PNW8"/>
<dbReference type="InterPro" id="IPR007372">
    <property type="entry name" value="Lipid/polyisoprenoid-bd_YceI"/>
</dbReference>
<feature type="signal peptide" evidence="1">
    <location>
        <begin position="1"/>
        <end position="20"/>
    </location>
</feature>
<dbReference type="PANTHER" id="PTHR34406:SF1">
    <property type="entry name" value="PROTEIN YCEI"/>
    <property type="match status" value="1"/>
</dbReference>
<dbReference type="EMBL" id="JAHRVA010000003">
    <property type="protein sequence ID" value="MBV2143514.1"/>
    <property type="molecule type" value="Genomic_DNA"/>
</dbReference>
<proteinExistence type="predicted"/>
<evidence type="ECO:0000313" key="3">
    <source>
        <dbReference type="EMBL" id="MBV2143514.1"/>
    </source>
</evidence>
<dbReference type="PANTHER" id="PTHR34406">
    <property type="entry name" value="PROTEIN YCEI"/>
    <property type="match status" value="1"/>
</dbReference>